<feature type="compositionally biased region" description="Polar residues" evidence="2">
    <location>
        <begin position="171"/>
        <end position="186"/>
    </location>
</feature>
<feature type="compositionally biased region" description="Polar residues" evidence="2">
    <location>
        <begin position="329"/>
        <end position="345"/>
    </location>
</feature>
<keyword evidence="4" id="KW-1185">Reference proteome</keyword>
<feature type="compositionally biased region" description="Polar residues" evidence="2">
    <location>
        <begin position="393"/>
        <end position="406"/>
    </location>
</feature>
<name>A0AAE0JZA8_9PEZI</name>
<evidence type="ECO:0000256" key="2">
    <source>
        <dbReference type="SAM" id="MobiDB-lite"/>
    </source>
</evidence>
<feature type="region of interest" description="Disordered" evidence="2">
    <location>
        <begin position="117"/>
        <end position="203"/>
    </location>
</feature>
<accession>A0AAE0JZA8</accession>
<dbReference type="EMBL" id="JAULSN010000007">
    <property type="protein sequence ID" value="KAK3367099.1"/>
    <property type="molecule type" value="Genomic_DNA"/>
</dbReference>
<feature type="compositionally biased region" description="Basic and acidic residues" evidence="2">
    <location>
        <begin position="557"/>
        <end position="566"/>
    </location>
</feature>
<feature type="compositionally biased region" description="Polar residues" evidence="2">
    <location>
        <begin position="134"/>
        <end position="148"/>
    </location>
</feature>
<feature type="compositionally biased region" description="Polar residues" evidence="2">
    <location>
        <begin position="307"/>
        <end position="321"/>
    </location>
</feature>
<dbReference type="CDD" id="cd22249">
    <property type="entry name" value="UDM1_RNF168_RNF169-like"/>
    <property type="match status" value="1"/>
</dbReference>
<evidence type="ECO:0000256" key="1">
    <source>
        <dbReference type="SAM" id="Coils"/>
    </source>
</evidence>
<gene>
    <name evidence="3" type="ORF">B0T24DRAFT_651461</name>
</gene>
<feature type="region of interest" description="Disordered" evidence="2">
    <location>
        <begin position="66"/>
        <end position="88"/>
    </location>
</feature>
<dbReference type="Proteomes" id="UP001287356">
    <property type="component" value="Unassembled WGS sequence"/>
</dbReference>
<proteinExistence type="predicted"/>
<feature type="region of interest" description="Disordered" evidence="2">
    <location>
        <begin position="307"/>
        <end position="406"/>
    </location>
</feature>
<feature type="compositionally biased region" description="Polar residues" evidence="2">
    <location>
        <begin position="67"/>
        <end position="84"/>
    </location>
</feature>
<feature type="compositionally biased region" description="Low complexity" evidence="2">
    <location>
        <begin position="437"/>
        <end position="451"/>
    </location>
</feature>
<feature type="region of interest" description="Disordered" evidence="2">
    <location>
        <begin position="420"/>
        <end position="456"/>
    </location>
</feature>
<feature type="coiled-coil region" evidence="1">
    <location>
        <begin position="217"/>
        <end position="269"/>
    </location>
</feature>
<reference evidence="3" key="2">
    <citation type="submission" date="2023-06" db="EMBL/GenBank/DDBJ databases">
        <authorList>
            <consortium name="Lawrence Berkeley National Laboratory"/>
            <person name="Haridas S."/>
            <person name="Hensen N."/>
            <person name="Bonometti L."/>
            <person name="Westerberg I."/>
            <person name="Brannstrom I.O."/>
            <person name="Guillou S."/>
            <person name="Cros-Aarteil S."/>
            <person name="Calhoun S."/>
            <person name="Kuo A."/>
            <person name="Mondo S."/>
            <person name="Pangilinan J."/>
            <person name="Riley R."/>
            <person name="Labutti K."/>
            <person name="Andreopoulos B."/>
            <person name="Lipzen A."/>
            <person name="Chen C."/>
            <person name="Yanf M."/>
            <person name="Daum C."/>
            <person name="Ng V."/>
            <person name="Clum A."/>
            <person name="Steindorff A."/>
            <person name="Ohm R."/>
            <person name="Martin F."/>
            <person name="Silar P."/>
            <person name="Natvig D."/>
            <person name="Lalanne C."/>
            <person name="Gautier V."/>
            <person name="Ament-Velasquez S.L."/>
            <person name="Kruys A."/>
            <person name="Hutchinson M.I."/>
            <person name="Powell A.J."/>
            <person name="Barry K."/>
            <person name="Miller A.N."/>
            <person name="Grigoriev I.V."/>
            <person name="Debuchy R."/>
            <person name="Gladieux P."/>
            <person name="Thoren M.H."/>
            <person name="Johannesson H."/>
        </authorList>
    </citation>
    <scope>NUCLEOTIDE SEQUENCE</scope>
    <source>
        <strain evidence="3">CBS 958.72</strain>
    </source>
</reference>
<dbReference type="AlphaFoldDB" id="A0AAE0JZA8"/>
<evidence type="ECO:0000313" key="4">
    <source>
        <dbReference type="Proteomes" id="UP001287356"/>
    </source>
</evidence>
<sequence length="617" mass="66441">MTRLPSESFWPSGTIDTDMRLPLPGLGSGDSSSVISPLTLPRGAAGYFDHVSVNGNNLSQLAAAAHNPSNNTAPGTSRRSQVYSPLSPGVRGPALSHIPQFLSPHLLPVGREAQYNLQQHRSTSLPPTRREPRSSTGKPKTTIITSQLGAPAVPGSLQGSTENLKPVNGAVDSSNAPMSATGSTSAAHPRRTSTDSASAPSQVQTIRRLVQQNGRIREAWEAERKYLEANRERAEEVYKEERALMEDERVEWETEKVGLLQEIERLQHQILSLGGDARFARDGSVSNAKTNFVSSHNMRGGAIWETSPESMRSSHSSQGSVQREGPLSFRQTTGFSTEPTTNDSLTPIVDVQEIHPDLEGIPIKSNTIQKPTFKDTPSRSESQASSRASSPSNKAATTSRGPKEQTLQVLAADESDRLTMHAGHTPSHSLSLLPTMSSSGAATATSSGDSTPTLHQGDGVVAEELPVIHAGDASSEVPSHPAEPFPSLATAQNNFSEDHLEPIYEASEDHELKGPLMVRNMPAHDEIFFRRLSDKLEEVSKDTMAALPAVLRGVDSAGDKVEEPKSDNTSNAKSDAQQEVVASKDRSSPKSGEEEELDIPLKIKRSFNFGAPFGEFR</sequence>
<reference evidence="3" key="1">
    <citation type="journal article" date="2023" name="Mol. Phylogenet. Evol.">
        <title>Genome-scale phylogeny and comparative genomics of the fungal order Sordariales.</title>
        <authorList>
            <person name="Hensen N."/>
            <person name="Bonometti L."/>
            <person name="Westerberg I."/>
            <person name="Brannstrom I.O."/>
            <person name="Guillou S."/>
            <person name="Cros-Aarteil S."/>
            <person name="Calhoun S."/>
            <person name="Haridas S."/>
            <person name="Kuo A."/>
            <person name="Mondo S."/>
            <person name="Pangilinan J."/>
            <person name="Riley R."/>
            <person name="LaButti K."/>
            <person name="Andreopoulos B."/>
            <person name="Lipzen A."/>
            <person name="Chen C."/>
            <person name="Yan M."/>
            <person name="Daum C."/>
            <person name="Ng V."/>
            <person name="Clum A."/>
            <person name="Steindorff A."/>
            <person name="Ohm R.A."/>
            <person name="Martin F."/>
            <person name="Silar P."/>
            <person name="Natvig D.O."/>
            <person name="Lalanne C."/>
            <person name="Gautier V."/>
            <person name="Ament-Velasquez S.L."/>
            <person name="Kruys A."/>
            <person name="Hutchinson M.I."/>
            <person name="Powell A.J."/>
            <person name="Barry K."/>
            <person name="Miller A.N."/>
            <person name="Grigoriev I.V."/>
            <person name="Debuchy R."/>
            <person name="Gladieux P."/>
            <person name="Hiltunen Thoren M."/>
            <person name="Johannesson H."/>
        </authorList>
    </citation>
    <scope>NUCLEOTIDE SEQUENCE</scope>
    <source>
        <strain evidence="3">CBS 958.72</strain>
    </source>
</reference>
<feature type="compositionally biased region" description="Polar residues" evidence="2">
    <location>
        <begin position="194"/>
        <end position="203"/>
    </location>
</feature>
<feature type="compositionally biased region" description="Low complexity" evidence="2">
    <location>
        <begin position="379"/>
        <end position="392"/>
    </location>
</feature>
<feature type="compositionally biased region" description="Basic and acidic residues" evidence="2">
    <location>
        <begin position="582"/>
        <end position="592"/>
    </location>
</feature>
<feature type="region of interest" description="Disordered" evidence="2">
    <location>
        <begin position="554"/>
        <end position="597"/>
    </location>
</feature>
<feature type="compositionally biased region" description="Polar residues" evidence="2">
    <location>
        <begin position="567"/>
        <end position="577"/>
    </location>
</feature>
<keyword evidence="1" id="KW-0175">Coiled coil</keyword>
<organism evidence="3 4">
    <name type="scientific">Lasiosphaeria ovina</name>
    <dbReference type="NCBI Taxonomy" id="92902"/>
    <lineage>
        <taxon>Eukaryota</taxon>
        <taxon>Fungi</taxon>
        <taxon>Dikarya</taxon>
        <taxon>Ascomycota</taxon>
        <taxon>Pezizomycotina</taxon>
        <taxon>Sordariomycetes</taxon>
        <taxon>Sordariomycetidae</taxon>
        <taxon>Sordariales</taxon>
        <taxon>Lasiosphaeriaceae</taxon>
        <taxon>Lasiosphaeria</taxon>
    </lineage>
</organism>
<feature type="compositionally biased region" description="Polar residues" evidence="2">
    <location>
        <begin position="117"/>
        <end position="126"/>
    </location>
</feature>
<protein>
    <submittedName>
        <fullName evidence="3">Uncharacterized protein</fullName>
    </submittedName>
</protein>
<feature type="compositionally biased region" description="Polar residues" evidence="2">
    <location>
        <begin position="426"/>
        <end position="436"/>
    </location>
</feature>
<comment type="caution">
    <text evidence="3">The sequence shown here is derived from an EMBL/GenBank/DDBJ whole genome shotgun (WGS) entry which is preliminary data.</text>
</comment>
<evidence type="ECO:0000313" key="3">
    <source>
        <dbReference type="EMBL" id="KAK3367099.1"/>
    </source>
</evidence>